<proteinExistence type="predicted"/>
<reference evidence="1" key="1">
    <citation type="submission" date="2023-04" db="EMBL/GenBank/DDBJ databases">
        <title>A chromosome-level genome assembly of the parasitoid wasp Eretmocerus hayati.</title>
        <authorList>
            <person name="Zhong Y."/>
            <person name="Liu S."/>
            <person name="Liu Y."/>
        </authorList>
    </citation>
    <scope>NUCLEOTIDE SEQUENCE</scope>
    <source>
        <strain evidence="1">ZJU_SS_LIU_2023</strain>
    </source>
</reference>
<protein>
    <submittedName>
        <fullName evidence="1">Uncharacterized protein</fullName>
    </submittedName>
</protein>
<dbReference type="Proteomes" id="UP001239111">
    <property type="component" value="Chromosome 4"/>
</dbReference>
<accession>A0ACC2N304</accession>
<dbReference type="EMBL" id="CM056744">
    <property type="protein sequence ID" value="KAJ8665522.1"/>
    <property type="molecule type" value="Genomic_DNA"/>
</dbReference>
<name>A0ACC2N304_9HYME</name>
<organism evidence="1 2">
    <name type="scientific">Eretmocerus hayati</name>
    <dbReference type="NCBI Taxonomy" id="131215"/>
    <lineage>
        <taxon>Eukaryota</taxon>
        <taxon>Metazoa</taxon>
        <taxon>Ecdysozoa</taxon>
        <taxon>Arthropoda</taxon>
        <taxon>Hexapoda</taxon>
        <taxon>Insecta</taxon>
        <taxon>Pterygota</taxon>
        <taxon>Neoptera</taxon>
        <taxon>Endopterygota</taxon>
        <taxon>Hymenoptera</taxon>
        <taxon>Apocrita</taxon>
        <taxon>Proctotrupomorpha</taxon>
        <taxon>Chalcidoidea</taxon>
        <taxon>Aphelinidae</taxon>
        <taxon>Aphelininae</taxon>
        <taxon>Eretmocerus</taxon>
    </lineage>
</organism>
<comment type="caution">
    <text evidence="1">The sequence shown here is derived from an EMBL/GenBank/DDBJ whole genome shotgun (WGS) entry which is preliminary data.</text>
</comment>
<gene>
    <name evidence="1" type="ORF">QAD02_007184</name>
</gene>
<evidence type="ECO:0000313" key="2">
    <source>
        <dbReference type="Proteomes" id="UP001239111"/>
    </source>
</evidence>
<sequence length="174" mass="18887">MGTSTPTPRGASSPRLARLRIPGENTSFTSGKNPSNLNRAVSTNQENPDRNRPEDVKEIKDAQGHLMGAGSLLLPRTRQPSNNNQNKHRAVVRLGGQWYRIATRSSRQRVPYLIADSLRKNSPSTNAMAVVEKRVAALEIEVPARVPRTSPADAPAALGEVESPIAGEHEAARE</sequence>
<evidence type="ECO:0000313" key="1">
    <source>
        <dbReference type="EMBL" id="KAJ8665522.1"/>
    </source>
</evidence>
<keyword evidence="2" id="KW-1185">Reference proteome</keyword>